<dbReference type="InterPro" id="IPR000172">
    <property type="entry name" value="GMC_OxRdtase_N"/>
</dbReference>
<dbReference type="InterPro" id="IPR052542">
    <property type="entry name" value="Cholesterol_Oxidase"/>
</dbReference>
<evidence type="ECO:0000256" key="10">
    <source>
        <dbReference type="ARBA" id="ARBA00023098"/>
    </source>
</evidence>
<evidence type="ECO:0000256" key="7">
    <source>
        <dbReference type="ARBA" id="ARBA00023002"/>
    </source>
</evidence>
<proteinExistence type="inferred from homology"/>
<dbReference type="RefSeq" id="WP_216033758.1">
    <property type="nucleotide sequence ID" value="NZ_JAHKNG010000024.1"/>
</dbReference>
<evidence type="ECO:0000256" key="3">
    <source>
        <dbReference type="ARBA" id="ARBA00010790"/>
    </source>
</evidence>
<evidence type="ECO:0000256" key="11">
    <source>
        <dbReference type="ARBA" id="ARBA00023235"/>
    </source>
</evidence>
<reference evidence="14" key="1">
    <citation type="submission" date="2021-06" db="EMBL/GenBank/DDBJ databases">
        <title>Paracoccus bacterium XHP0099 sp. nov., isolated from the surface waters of the Yellow Sea.</title>
        <authorList>
            <person name="Xue H."/>
            <person name="Zhang D."/>
        </authorList>
    </citation>
    <scope>NUCLEOTIDE SEQUENCE</scope>
    <source>
        <strain evidence="14">XHP0099</strain>
    </source>
</reference>
<comment type="similarity">
    <text evidence="3">Belongs to the GMC oxidoreductase family.</text>
</comment>
<dbReference type="PROSITE" id="PS00198">
    <property type="entry name" value="4FE4S_FER_1"/>
    <property type="match status" value="1"/>
</dbReference>
<evidence type="ECO:0000256" key="8">
    <source>
        <dbReference type="ARBA" id="ARBA00023004"/>
    </source>
</evidence>
<dbReference type="EMBL" id="JAHKNG010000024">
    <property type="protein sequence ID" value="MBU3031084.1"/>
    <property type="molecule type" value="Genomic_DNA"/>
</dbReference>
<keyword evidence="11" id="KW-0413">Isomerase</keyword>
<dbReference type="PANTHER" id="PTHR47470:SF1">
    <property type="entry name" value="FAD-DEPENDENT OXIDOREDUCTASE 2 FAD BINDING DOMAIN-CONTAINING PROTEIN"/>
    <property type="match status" value="1"/>
</dbReference>
<comment type="pathway">
    <text evidence="2">Steroid metabolism.</text>
</comment>
<organism evidence="14 15">
    <name type="scientific">Paracoccus marinaquae</name>
    <dbReference type="NCBI Taxonomy" id="2841926"/>
    <lineage>
        <taxon>Bacteria</taxon>
        <taxon>Pseudomonadati</taxon>
        <taxon>Pseudomonadota</taxon>
        <taxon>Alphaproteobacteria</taxon>
        <taxon>Rhodobacterales</taxon>
        <taxon>Paracoccaceae</taxon>
        <taxon>Paracoccus</taxon>
    </lineage>
</organism>
<dbReference type="PANTHER" id="PTHR47470">
    <property type="entry name" value="CHOLESTEROL OXIDASE"/>
    <property type="match status" value="1"/>
</dbReference>
<evidence type="ECO:0000259" key="13">
    <source>
        <dbReference type="Pfam" id="PF05199"/>
    </source>
</evidence>
<feature type="domain" description="Glucose-methanol-choline oxidoreductase N-terminal" evidence="12">
    <location>
        <begin position="203"/>
        <end position="289"/>
    </location>
</feature>
<keyword evidence="6" id="KW-0274">FAD</keyword>
<evidence type="ECO:0000256" key="4">
    <source>
        <dbReference type="ARBA" id="ARBA00022630"/>
    </source>
</evidence>
<comment type="caution">
    <text evidence="14">The sequence shown here is derived from an EMBL/GenBank/DDBJ whole genome shotgun (WGS) entry which is preliminary data.</text>
</comment>
<keyword evidence="8" id="KW-0408">Iron</keyword>
<evidence type="ECO:0000256" key="5">
    <source>
        <dbReference type="ARBA" id="ARBA00022723"/>
    </source>
</evidence>
<evidence type="ECO:0000259" key="12">
    <source>
        <dbReference type="Pfam" id="PF00732"/>
    </source>
</evidence>
<dbReference type="Pfam" id="PF00732">
    <property type="entry name" value="GMC_oxred_N"/>
    <property type="match status" value="1"/>
</dbReference>
<protein>
    <submittedName>
        <fullName evidence="14">GMC family oxidoreductase</fullName>
    </submittedName>
</protein>
<evidence type="ECO:0000256" key="1">
    <source>
        <dbReference type="ARBA" id="ARBA00001974"/>
    </source>
</evidence>
<dbReference type="InterPro" id="IPR017900">
    <property type="entry name" value="4Fe4S_Fe_S_CS"/>
</dbReference>
<accession>A0ABS6AKR3</accession>
<keyword evidence="15" id="KW-1185">Reference proteome</keyword>
<keyword evidence="10" id="KW-0443">Lipid metabolism</keyword>
<evidence type="ECO:0000256" key="6">
    <source>
        <dbReference type="ARBA" id="ARBA00022827"/>
    </source>
</evidence>
<sequence length="548" mass="59613">MTTIQADITKPDAATSASTSHDYDYLIIGSGFGGSVSALRLTEKGWRVAVTEQGRRIGLDDIKAAKKSMFKLLWMPALRMRGYFVQHMFKHVNVVGGVGVGGGSLVWGAVMLPPKDEFYDDPQVKRLGIDLRGELAPHLKTARRMLGVSVNPHLTQQDGYLRQAARAMGAEDTFGPVPNAVFFGEPDKEVEDPYFNGEGPKRTGCNFCAGCLTGCPTGAKSTLDQNYLYLAEKKGAKIMPDRKADRIEVLPGGGYRVSFVDPARGKAIDTITARRVIISAGVVGTVELLFKNRDHFGTLPGISDTLGGIVRTNSEALTAVLHPKGQNMIDGTAISSDFYADKHTHITQNRFDRGYRFMKSYMGPLVDGHKPGRRALKTVWKILTSPRLMLGNLFARNWEERITIFTVMQDHDNAVKLRYRKRWFSPFKPVLGSDELPGAGLPSYLPLANEVAREFARASGGQPMNFLTESLAGTTTTAHILSGCPMGRSAEDSVIDANHEVHGAPGLYVVDGSSIPANIGVNPSLTITAMAERFAALQNGVLRDTEAA</sequence>
<dbReference type="Pfam" id="PF05199">
    <property type="entry name" value="GMC_oxred_C"/>
    <property type="match status" value="1"/>
</dbReference>
<evidence type="ECO:0000313" key="14">
    <source>
        <dbReference type="EMBL" id="MBU3031084.1"/>
    </source>
</evidence>
<feature type="domain" description="Glucose-methanol-choline oxidoreductase C-terminal" evidence="13">
    <location>
        <begin position="445"/>
        <end position="531"/>
    </location>
</feature>
<dbReference type="Proteomes" id="UP001166191">
    <property type="component" value="Unassembled WGS sequence"/>
</dbReference>
<keyword evidence="9" id="KW-0411">Iron-sulfur</keyword>
<name>A0ABS6AKR3_9RHOB</name>
<keyword evidence="7" id="KW-0560">Oxidoreductase</keyword>
<comment type="cofactor">
    <cofactor evidence="1">
        <name>FAD</name>
        <dbReference type="ChEBI" id="CHEBI:57692"/>
    </cofactor>
</comment>
<keyword evidence="5" id="KW-0479">Metal-binding</keyword>
<keyword evidence="4" id="KW-0285">Flavoprotein</keyword>
<dbReference type="Pfam" id="PF13450">
    <property type="entry name" value="NAD_binding_8"/>
    <property type="match status" value="1"/>
</dbReference>
<evidence type="ECO:0000256" key="2">
    <source>
        <dbReference type="ARBA" id="ARBA00004854"/>
    </source>
</evidence>
<gene>
    <name evidence="14" type="ORF">KNW02_13255</name>
</gene>
<dbReference type="InterPro" id="IPR007867">
    <property type="entry name" value="GMC_OxRtase_C"/>
</dbReference>
<evidence type="ECO:0000256" key="9">
    <source>
        <dbReference type="ARBA" id="ARBA00023014"/>
    </source>
</evidence>
<evidence type="ECO:0000313" key="15">
    <source>
        <dbReference type="Proteomes" id="UP001166191"/>
    </source>
</evidence>